<reference evidence="2" key="1">
    <citation type="journal article" date="2021" name="New Phytol.">
        <title>Evolutionary innovations through gain and loss of genes in the ectomycorrhizal Boletales.</title>
        <authorList>
            <person name="Wu G."/>
            <person name="Miyauchi S."/>
            <person name="Morin E."/>
            <person name="Kuo A."/>
            <person name="Drula E."/>
            <person name="Varga T."/>
            <person name="Kohler A."/>
            <person name="Feng B."/>
            <person name="Cao Y."/>
            <person name="Lipzen A."/>
            <person name="Daum C."/>
            <person name="Hundley H."/>
            <person name="Pangilinan J."/>
            <person name="Johnson J."/>
            <person name="Barry K."/>
            <person name="LaButti K."/>
            <person name="Ng V."/>
            <person name="Ahrendt S."/>
            <person name="Min B."/>
            <person name="Choi I.G."/>
            <person name="Park H."/>
            <person name="Plett J.M."/>
            <person name="Magnuson J."/>
            <person name="Spatafora J.W."/>
            <person name="Nagy L.G."/>
            <person name="Henrissat B."/>
            <person name="Grigoriev I.V."/>
            <person name="Yang Z.L."/>
            <person name="Xu J."/>
            <person name="Martin F.M."/>
        </authorList>
    </citation>
    <scope>NUCLEOTIDE SEQUENCE</scope>
    <source>
        <strain evidence="2">KKN 215</strain>
    </source>
</reference>
<dbReference type="Proteomes" id="UP000813824">
    <property type="component" value="Unassembled WGS sequence"/>
</dbReference>
<sequence>MRRDEPITTYPDSDPLPRLTTPSLFPSIPTQQSPDPAHARPLTSHSGNTVYLAERHSPSTTASVSSWARGNHPLHSKSRFPRPSQLLPGGNIQVGIYTTPTNAALSRLIPDRTRVCAPNFVRWTESSPLGTSSSARNTCNRRMFMTSGLRPQRTCSTTSQVLSVNGQLTDVSYDTTASVLFRGGRIRNSLPPHQQAATCHPNEPKRMQASIRLFHTLQLGLAARLGHQITKYLARDHSCVTSPWYLYGLLTGTTQ</sequence>
<comment type="caution">
    <text evidence="2">The sequence shown here is derived from an EMBL/GenBank/DDBJ whole genome shotgun (WGS) entry which is preliminary data.</text>
</comment>
<dbReference type="AlphaFoldDB" id="A0A8K0USI2"/>
<feature type="compositionally biased region" description="Polar residues" evidence="1">
    <location>
        <begin position="20"/>
        <end position="34"/>
    </location>
</feature>
<evidence type="ECO:0000313" key="3">
    <source>
        <dbReference type="Proteomes" id="UP000813824"/>
    </source>
</evidence>
<name>A0A8K0USI2_9AGAR</name>
<accession>A0A8K0USI2</accession>
<feature type="region of interest" description="Disordered" evidence="1">
    <location>
        <begin position="1"/>
        <end position="44"/>
    </location>
</feature>
<organism evidence="2 3">
    <name type="scientific">Cristinia sonorae</name>
    <dbReference type="NCBI Taxonomy" id="1940300"/>
    <lineage>
        <taxon>Eukaryota</taxon>
        <taxon>Fungi</taxon>
        <taxon>Dikarya</taxon>
        <taxon>Basidiomycota</taxon>
        <taxon>Agaricomycotina</taxon>
        <taxon>Agaricomycetes</taxon>
        <taxon>Agaricomycetidae</taxon>
        <taxon>Agaricales</taxon>
        <taxon>Pleurotineae</taxon>
        <taxon>Stephanosporaceae</taxon>
        <taxon>Cristinia</taxon>
    </lineage>
</organism>
<keyword evidence="3" id="KW-1185">Reference proteome</keyword>
<evidence type="ECO:0000313" key="2">
    <source>
        <dbReference type="EMBL" id="KAH8103330.1"/>
    </source>
</evidence>
<evidence type="ECO:0000256" key="1">
    <source>
        <dbReference type="SAM" id="MobiDB-lite"/>
    </source>
</evidence>
<proteinExistence type="predicted"/>
<dbReference type="EMBL" id="JAEVFJ010000007">
    <property type="protein sequence ID" value="KAH8103330.1"/>
    <property type="molecule type" value="Genomic_DNA"/>
</dbReference>
<gene>
    <name evidence="2" type="ORF">BXZ70DRAFT_719877</name>
</gene>
<protein>
    <submittedName>
        <fullName evidence="2">Uncharacterized protein</fullName>
    </submittedName>
</protein>